<keyword evidence="2" id="KW-1185">Reference proteome</keyword>
<proteinExistence type="predicted"/>
<organism evidence="1 2">
    <name type="scientific">Paenibacillus agricola</name>
    <dbReference type="NCBI Taxonomy" id="2716264"/>
    <lineage>
        <taxon>Bacteria</taxon>
        <taxon>Bacillati</taxon>
        <taxon>Bacillota</taxon>
        <taxon>Bacilli</taxon>
        <taxon>Bacillales</taxon>
        <taxon>Paenibacillaceae</taxon>
        <taxon>Paenibacillus</taxon>
    </lineage>
</organism>
<protein>
    <submittedName>
        <fullName evidence="1">Uncharacterized protein</fullName>
    </submittedName>
</protein>
<gene>
    <name evidence="1" type="ORF">G9U52_13775</name>
</gene>
<reference evidence="1" key="1">
    <citation type="submission" date="2020-03" db="EMBL/GenBank/DDBJ databases">
        <title>Draft sequencing of Paenibacilllus sp. S3N08.</title>
        <authorList>
            <person name="Kim D.-U."/>
        </authorList>
    </citation>
    <scope>NUCLEOTIDE SEQUENCE</scope>
    <source>
        <strain evidence="1">S3N08</strain>
    </source>
</reference>
<evidence type="ECO:0000313" key="1">
    <source>
        <dbReference type="EMBL" id="NHN30903.1"/>
    </source>
</evidence>
<dbReference type="Proteomes" id="UP001165962">
    <property type="component" value="Unassembled WGS sequence"/>
</dbReference>
<dbReference type="RefSeq" id="WP_166150355.1">
    <property type="nucleotide sequence ID" value="NZ_JAAOIW010000004.1"/>
</dbReference>
<name>A0ABX0J5I1_9BACL</name>
<dbReference type="Gene3D" id="6.10.250.3150">
    <property type="match status" value="1"/>
</dbReference>
<accession>A0ABX0J5I1</accession>
<dbReference type="EMBL" id="JAAOIW010000004">
    <property type="protein sequence ID" value="NHN30903.1"/>
    <property type="molecule type" value="Genomic_DNA"/>
</dbReference>
<sequence>MRSLYRVAGILLLCVWLGGSPWLRVYAANDDEIKLLMQKGLTVFEIDQELARIQVEEKSLVQQSAVTEQELELQTIRSEQTKRHAAKVLRAYYMGDRDSLWMLLFTISSFKDAIATLDYLQMIINNDQESLKRHSDNQQQLTTIKQSLATSQAALQQTKARYLSQREQMVRLQGEIDENLSKQQESTLILQQMAQLTLLWQEKGVPLFKTYFQALSIAMKQLPEIISADNNGGGAKHLIINGFQYTFQITDGELNEFLRSKNKLFHNMTFRFTDTEVIASGVQEGMEISIKGKYSMVASGEGANKGKAFIRFTITELLFNGFELPHSTIAAMEQEIDLGIYPQNLAPFLVVTGLKLETGKLSILLKMVF</sequence>
<comment type="caution">
    <text evidence="1">The sequence shown here is derived from an EMBL/GenBank/DDBJ whole genome shotgun (WGS) entry which is preliminary data.</text>
</comment>
<evidence type="ECO:0000313" key="2">
    <source>
        <dbReference type="Proteomes" id="UP001165962"/>
    </source>
</evidence>